<proteinExistence type="predicted"/>
<comment type="caution">
    <text evidence="2">The sequence shown here is derived from an EMBL/GenBank/DDBJ whole genome shotgun (WGS) entry which is preliminary data.</text>
</comment>
<evidence type="ECO:0000313" key="2">
    <source>
        <dbReference type="EMBL" id="KAK4504052.1"/>
    </source>
</evidence>
<feature type="region of interest" description="Disordered" evidence="1">
    <location>
        <begin position="387"/>
        <end position="413"/>
    </location>
</feature>
<sequence length="516" mass="55946">MRYEDWDILLFEGQHTSNGHIPLKEFKTQCFAVEDAGLATGDLTRTHCIAPWMTCFTPSIGEGSPFQVSIHSWTPKRFFYSCVEGSQVPPPTQAWQVRIMVDGFNVCLEHYPENARWPKVIPTANLVQADNHGNMQALRFPKFYKSSTSQQSWEPNDFKGRIMIEISEGYLKIEGGREVFIKLMNHATFNFQPAPLDVLQRAGIAWPNSTIWKNPVRADTALPFGQGPAFASRATHQRNMSASSMNSVQSSPSWYGSGFPPPSFNYGQGPVPPNSYADSSRSSSAYSTIPVSSLPLPAATAVAAAMSPAWPSNSTIQEVRIPSDQLAKLLEAIGTQKTVDNSMPPPPVPQHALAGTQANGNEAASTGDRRVANASDISMHTDCESYPACTTEDTEGRVVHNPPAPGVRGRKEGLIDNHNRDFFSNVLNPASADSPASAMPPPSSSPAKDAALTSSSPAHSSGRKRTRSETKTTGVNEGSPVDEDTSKPARKVSKASATQPDKENVQPDEESMVLHP</sequence>
<organism evidence="2 3">
    <name type="scientific">Zasmidium cellare</name>
    <name type="common">Wine cellar mold</name>
    <name type="synonym">Racodium cellare</name>
    <dbReference type="NCBI Taxonomy" id="395010"/>
    <lineage>
        <taxon>Eukaryota</taxon>
        <taxon>Fungi</taxon>
        <taxon>Dikarya</taxon>
        <taxon>Ascomycota</taxon>
        <taxon>Pezizomycotina</taxon>
        <taxon>Dothideomycetes</taxon>
        <taxon>Dothideomycetidae</taxon>
        <taxon>Mycosphaerellales</taxon>
        <taxon>Mycosphaerellaceae</taxon>
        <taxon>Zasmidium</taxon>
    </lineage>
</organism>
<dbReference type="EMBL" id="JAXOVC010000003">
    <property type="protein sequence ID" value="KAK4504052.1"/>
    <property type="molecule type" value="Genomic_DNA"/>
</dbReference>
<keyword evidence="3" id="KW-1185">Reference proteome</keyword>
<gene>
    <name evidence="2" type="ORF">PRZ48_004967</name>
</gene>
<feature type="region of interest" description="Disordered" evidence="1">
    <location>
        <begin position="425"/>
        <end position="516"/>
    </location>
</feature>
<reference evidence="2 3" key="1">
    <citation type="journal article" date="2023" name="G3 (Bethesda)">
        <title>A chromosome-level genome assembly of Zasmidium syzygii isolated from banana leaves.</title>
        <authorList>
            <person name="van Westerhoven A.C."/>
            <person name="Mehrabi R."/>
            <person name="Talebi R."/>
            <person name="Steentjes M.B.F."/>
            <person name="Corcolon B."/>
            <person name="Chong P.A."/>
            <person name="Kema G.H.J."/>
            <person name="Seidl M.F."/>
        </authorList>
    </citation>
    <scope>NUCLEOTIDE SEQUENCE [LARGE SCALE GENOMIC DNA]</scope>
    <source>
        <strain evidence="2 3">P124</strain>
    </source>
</reference>
<feature type="compositionally biased region" description="Acidic residues" evidence="1">
    <location>
        <begin position="506"/>
        <end position="516"/>
    </location>
</feature>
<accession>A0ABR0ERE1</accession>
<evidence type="ECO:0000256" key="1">
    <source>
        <dbReference type="SAM" id="MobiDB-lite"/>
    </source>
</evidence>
<dbReference type="Proteomes" id="UP001305779">
    <property type="component" value="Unassembled WGS sequence"/>
</dbReference>
<name>A0ABR0ERE1_ZASCE</name>
<protein>
    <submittedName>
        <fullName evidence="2">Uncharacterized protein</fullName>
    </submittedName>
</protein>
<feature type="region of interest" description="Disordered" evidence="1">
    <location>
        <begin position="340"/>
        <end position="369"/>
    </location>
</feature>
<evidence type="ECO:0000313" key="3">
    <source>
        <dbReference type="Proteomes" id="UP001305779"/>
    </source>
</evidence>